<evidence type="ECO:0000259" key="4">
    <source>
        <dbReference type="PROSITE" id="PS50043"/>
    </source>
</evidence>
<dbReference type="RefSeq" id="WP_004562694.1">
    <property type="nucleotide sequence ID" value="NZ_AOUO01000774.1"/>
</dbReference>
<reference evidence="5 6" key="1">
    <citation type="submission" date="2013-02" db="EMBL/GenBank/DDBJ databases">
        <title>Draft genome sequence of Amycolatopsis vancoresmycina strain DSM 44592T.</title>
        <authorList>
            <person name="Kumar S."/>
            <person name="Kaur N."/>
            <person name="Kaur C."/>
            <person name="Raghava G.P.S."/>
            <person name="Mayilraj S."/>
        </authorList>
    </citation>
    <scope>NUCLEOTIDE SEQUENCE [LARGE SCALE GENOMIC DNA]</scope>
    <source>
        <strain evidence="5 6">DSM 44592</strain>
    </source>
</reference>
<gene>
    <name evidence="5" type="ORF">H480_44080</name>
</gene>
<dbReference type="PANTHER" id="PTHR44688:SF16">
    <property type="entry name" value="DNA-BINDING TRANSCRIPTIONAL ACTIVATOR DEVR_DOSR"/>
    <property type="match status" value="1"/>
</dbReference>
<dbReference type="SMART" id="SM00421">
    <property type="entry name" value="HTH_LUXR"/>
    <property type="match status" value="1"/>
</dbReference>
<dbReference type="PRINTS" id="PR00038">
    <property type="entry name" value="HTHLUXR"/>
</dbReference>
<dbReference type="Pfam" id="PF00196">
    <property type="entry name" value="GerE"/>
    <property type="match status" value="1"/>
</dbReference>
<sequence>MNPNATADDRPEIHRALARMRDATGLPLTFGGEVGAGRQVQLSQITGPHTGALRGVSLEYGRGLGGKAVAQRRPVVVDDYVRSPGISHHYDHIIVAEGLRAVVAVPVVVRRNVRGVLYGALRSSLPLGDRVVHAVVESARELEQTLAVRDEVTRRLAWLDRYDATDCHRPHWELVREAYAELRTLSQSVEDPVLRARVRAICETLSAVSGRPARAGNLPRLAARELDVLACVALGWTNQQIAEDLGISTETVKSYLRSASRKLVARSRMEAVVTARRFGLLP</sequence>
<dbReference type="PANTHER" id="PTHR44688">
    <property type="entry name" value="DNA-BINDING TRANSCRIPTIONAL ACTIVATOR DEVR_DOSR"/>
    <property type="match status" value="1"/>
</dbReference>
<dbReference type="PROSITE" id="PS50043">
    <property type="entry name" value="HTH_LUXR_2"/>
    <property type="match status" value="1"/>
</dbReference>
<dbReference type="eggNOG" id="COG2197">
    <property type="taxonomic scope" value="Bacteria"/>
</dbReference>
<dbReference type="PATRIC" id="fig|1292037.4.peg.8262"/>
<dbReference type="EMBL" id="AOUO01000774">
    <property type="protein sequence ID" value="EOD57636.1"/>
    <property type="molecule type" value="Genomic_DNA"/>
</dbReference>
<dbReference type="InterPro" id="IPR029016">
    <property type="entry name" value="GAF-like_dom_sf"/>
</dbReference>
<dbReference type="CDD" id="cd06170">
    <property type="entry name" value="LuxR_C_like"/>
    <property type="match status" value="1"/>
</dbReference>
<evidence type="ECO:0000256" key="1">
    <source>
        <dbReference type="ARBA" id="ARBA00023015"/>
    </source>
</evidence>
<keyword evidence="2" id="KW-0238">DNA-binding</keyword>
<dbReference type="Gene3D" id="1.10.10.10">
    <property type="entry name" value="Winged helix-like DNA-binding domain superfamily/Winged helix DNA-binding domain"/>
    <property type="match status" value="1"/>
</dbReference>
<dbReference type="InterPro" id="IPR036388">
    <property type="entry name" value="WH-like_DNA-bd_sf"/>
</dbReference>
<dbReference type="Proteomes" id="UP000014139">
    <property type="component" value="Unassembled WGS sequence"/>
</dbReference>
<keyword evidence="6" id="KW-1185">Reference proteome</keyword>
<evidence type="ECO:0000313" key="5">
    <source>
        <dbReference type="EMBL" id="EOD57636.1"/>
    </source>
</evidence>
<evidence type="ECO:0000313" key="6">
    <source>
        <dbReference type="Proteomes" id="UP000014139"/>
    </source>
</evidence>
<accession>R1HB19</accession>
<dbReference type="SUPFAM" id="SSF55781">
    <property type="entry name" value="GAF domain-like"/>
    <property type="match status" value="1"/>
</dbReference>
<evidence type="ECO:0000256" key="3">
    <source>
        <dbReference type="ARBA" id="ARBA00023163"/>
    </source>
</evidence>
<feature type="domain" description="HTH luxR-type" evidence="4">
    <location>
        <begin position="214"/>
        <end position="279"/>
    </location>
</feature>
<dbReference type="GO" id="GO:0003677">
    <property type="term" value="F:DNA binding"/>
    <property type="evidence" value="ECO:0007669"/>
    <property type="project" value="UniProtKB-KW"/>
</dbReference>
<protein>
    <submittedName>
        <fullName evidence="5">Transcriptional regulator</fullName>
    </submittedName>
</protein>
<keyword evidence="1" id="KW-0805">Transcription regulation</keyword>
<dbReference type="AlphaFoldDB" id="R1HB19"/>
<keyword evidence="3" id="KW-0804">Transcription</keyword>
<dbReference type="InterPro" id="IPR016032">
    <property type="entry name" value="Sig_transdc_resp-reg_C-effctor"/>
</dbReference>
<organism evidence="5 6">
    <name type="scientific">Amycolatopsis vancoresmycina DSM 44592</name>
    <dbReference type="NCBI Taxonomy" id="1292037"/>
    <lineage>
        <taxon>Bacteria</taxon>
        <taxon>Bacillati</taxon>
        <taxon>Actinomycetota</taxon>
        <taxon>Actinomycetes</taxon>
        <taxon>Pseudonocardiales</taxon>
        <taxon>Pseudonocardiaceae</taxon>
        <taxon>Amycolatopsis</taxon>
    </lineage>
</organism>
<dbReference type="GO" id="GO:0006355">
    <property type="term" value="P:regulation of DNA-templated transcription"/>
    <property type="evidence" value="ECO:0007669"/>
    <property type="project" value="InterPro"/>
</dbReference>
<dbReference type="PROSITE" id="PS00622">
    <property type="entry name" value="HTH_LUXR_1"/>
    <property type="match status" value="1"/>
</dbReference>
<evidence type="ECO:0000256" key="2">
    <source>
        <dbReference type="ARBA" id="ARBA00023125"/>
    </source>
</evidence>
<dbReference type="Pfam" id="PF01590">
    <property type="entry name" value="GAF"/>
    <property type="match status" value="1"/>
</dbReference>
<dbReference type="SUPFAM" id="SSF46894">
    <property type="entry name" value="C-terminal effector domain of the bipartite response regulators"/>
    <property type="match status" value="1"/>
</dbReference>
<proteinExistence type="predicted"/>
<dbReference type="InterPro" id="IPR003018">
    <property type="entry name" value="GAF"/>
</dbReference>
<name>R1HB19_9PSEU</name>
<comment type="caution">
    <text evidence="5">The sequence shown here is derived from an EMBL/GenBank/DDBJ whole genome shotgun (WGS) entry which is preliminary data.</text>
</comment>
<dbReference type="Gene3D" id="3.30.450.40">
    <property type="match status" value="1"/>
</dbReference>
<dbReference type="InterPro" id="IPR000792">
    <property type="entry name" value="Tscrpt_reg_LuxR_C"/>
</dbReference>